<dbReference type="InterPro" id="IPR003441">
    <property type="entry name" value="NAC-dom"/>
</dbReference>
<feature type="region of interest" description="Disordered" evidence="6">
    <location>
        <begin position="293"/>
        <end position="347"/>
    </location>
</feature>
<reference evidence="9" key="1">
    <citation type="journal article" date="2016" name="G3 (Bethesda)">
        <title>First Draft Assembly and Annotation of the Genome of a California Endemic Oak Quercus lobata Nee (Fagaceae).</title>
        <authorList>
            <person name="Sork V.L."/>
            <person name="Fitz-Gibbon S.T."/>
            <person name="Puiu D."/>
            <person name="Crepeau M."/>
            <person name="Gugger P.F."/>
            <person name="Sherman R."/>
            <person name="Stevens K."/>
            <person name="Langley C.H."/>
            <person name="Pellegrini M."/>
            <person name="Salzberg S.L."/>
        </authorList>
    </citation>
    <scope>NUCLEOTIDE SEQUENCE [LARGE SCALE GENOMIC DNA]</scope>
    <source>
        <strain evidence="9">cv. SW786</strain>
    </source>
</reference>
<keyword evidence="3" id="KW-0238">DNA-binding</keyword>
<accession>A0A7N2KS75</accession>
<dbReference type="InParanoid" id="A0A7N2KS75"/>
<evidence type="ECO:0000256" key="6">
    <source>
        <dbReference type="SAM" id="MobiDB-lite"/>
    </source>
</evidence>
<dbReference type="Pfam" id="PF02365">
    <property type="entry name" value="NAM"/>
    <property type="match status" value="1"/>
</dbReference>
<evidence type="ECO:0000256" key="2">
    <source>
        <dbReference type="ARBA" id="ARBA00023015"/>
    </source>
</evidence>
<evidence type="ECO:0000259" key="7">
    <source>
        <dbReference type="PROSITE" id="PS51005"/>
    </source>
</evidence>
<evidence type="ECO:0000313" key="8">
    <source>
        <dbReference type="EnsemblPlants" id="QL02p007506:mrna"/>
    </source>
</evidence>
<dbReference type="OrthoDB" id="1625833at2759"/>
<keyword evidence="4" id="KW-0804">Transcription</keyword>
<dbReference type="Gene3D" id="2.170.150.80">
    <property type="entry name" value="NAC domain"/>
    <property type="match status" value="1"/>
</dbReference>
<dbReference type="PANTHER" id="PTHR31989">
    <property type="entry name" value="NAC DOMAIN-CONTAINING PROTEIN 82-RELATED"/>
    <property type="match status" value="1"/>
</dbReference>
<sequence length="372" mass="41720">MCPLPVPSGIESDVTAEKIIGCLCKIDKGDLRDHPSNLMSDIDFLRYDPENLPPGMWFLIHSEVDGVYDHGKWSIKGEAYKIVLDSMTTCLRTTFEHYKGQGPHERRTNWVMHEYRILKSRQFEGSNMKETNSLCGVFRYGEQSQNHEKQLKLGSTNTASENHIHTTQSVVPNADNSIGQSSTSQPQVSVADNRVILALRERSPDHQHQNLHEVEDHPEDDYLEILDLENPLSPSSSSESSCVTISSDDWFDSVALMQEMESENNQRNAGYVSAPVKPNMVVVLPATSGSLNREKMLTPSEIPKTDSSTPESAVHRQGSKIPKPNLRNEGSSSNSHNLTPPFSSHIVPADQENTAAVVRKKKFRKYLCFMPF</sequence>
<dbReference type="OMA" id="CFTEAHI"/>
<feature type="compositionally biased region" description="Polar residues" evidence="6">
    <location>
        <begin position="328"/>
        <end position="342"/>
    </location>
</feature>
<dbReference type="EnsemblPlants" id="QL02p007506:mrna">
    <property type="protein sequence ID" value="QL02p007506:mrna"/>
    <property type="gene ID" value="QL02p007506"/>
</dbReference>
<keyword evidence="2" id="KW-0805">Transcription regulation</keyword>
<comment type="subcellular location">
    <subcellularLocation>
        <location evidence="1">Nucleus</location>
    </subcellularLocation>
</comment>
<dbReference type="GO" id="GO:0003677">
    <property type="term" value="F:DNA binding"/>
    <property type="evidence" value="ECO:0007669"/>
    <property type="project" value="UniProtKB-KW"/>
</dbReference>
<evidence type="ECO:0000256" key="3">
    <source>
        <dbReference type="ARBA" id="ARBA00023125"/>
    </source>
</evidence>
<gene>
    <name evidence="8" type="primary">LOC115974284</name>
</gene>
<keyword evidence="9" id="KW-1185">Reference proteome</keyword>
<dbReference type="Proteomes" id="UP000594261">
    <property type="component" value="Chromosome 2"/>
</dbReference>
<dbReference type="AlphaFoldDB" id="A0A7N2KS75"/>
<evidence type="ECO:0000256" key="1">
    <source>
        <dbReference type="ARBA" id="ARBA00004123"/>
    </source>
</evidence>
<organism evidence="8 9">
    <name type="scientific">Quercus lobata</name>
    <name type="common">Valley oak</name>
    <dbReference type="NCBI Taxonomy" id="97700"/>
    <lineage>
        <taxon>Eukaryota</taxon>
        <taxon>Viridiplantae</taxon>
        <taxon>Streptophyta</taxon>
        <taxon>Embryophyta</taxon>
        <taxon>Tracheophyta</taxon>
        <taxon>Spermatophyta</taxon>
        <taxon>Magnoliopsida</taxon>
        <taxon>eudicotyledons</taxon>
        <taxon>Gunneridae</taxon>
        <taxon>Pentapetalae</taxon>
        <taxon>rosids</taxon>
        <taxon>fabids</taxon>
        <taxon>Fagales</taxon>
        <taxon>Fagaceae</taxon>
        <taxon>Quercus</taxon>
    </lineage>
</organism>
<keyword evidence="5" id="KW-0539">Nucleus</keyword>
<evidence type="ECO:0000256" key="5">
    <source>
        <dbReference type="ARBA" id="ARBA00023242"/>
    </source>
</evidence>
<protein>
    <recommendedName>
        <fullName evidence="7">NAC domain-containing protein</fullName>
    </recommendedName>
</protein>
<dbReference type="Gramene" id="QL02p007506:mrna">
    <property type="protein sequence ID" value="QL02p007506:mrna"/>
    <property type="gene ID" value="QL02p007506"/>
</dbReference>
<dbReference type="PROSITE" id="PS51005">
    <property type="entry name" value="NAC"/>
    <property type="match status" value="1"/>
</dbReference>
<dbReference type="InterPro" id="IPR036093">
    <property type="entry name" value="NAC_dom_sf"/>
</dbReference>
<dbReference type="GO" id="GO:0005634">
    <property type="term" value="C:nucleus"/>
    <property type="evidence" value="ECO:0007669"/>
    <property type="project" value="UniProtKB-SubCell"/>
</dbReference>
<evidence type="ECO:0000313" key="9">
    <source>
        <dbReference type="Proteomes" id="UP000594261"/>
    </source>
</evidence>
<evidence type="ECO:0000256" key="4">
    <source>
        <dbReference type="ARBA" id="ARBA00023163"/>
    </source>
</evidence>
<name>A0A7N2KS75_QUELO</name>
<dbReference type="GO" id="GO:0006355">
    <property type="term" value="P:regulation of DNA-templated transcription"/>
    <property type="evidence" value="ECO:0007669"/>
    <property type="project" value="InterPro"/>
</dbReference>
<feature type="domain" description="NAC" evidence="7">
    <location>
        <begin position="6"/>
        <end position="140"/>
    </location>
</feature>
<reference evidence="8" key="2">
    <citation type="submission" date="2021-01" db="UniProtKB">
        <authorList>
            <consortium name="EnsemblPlants"/>
        </authorList>
    </citation>
    <scope>IDENTIFICATION</scope>
</reference>
<dbReference type="RefSeq" id="XP_030950416.1">
    <property type="nucleotide sequence ID" value="XM_031094556.1"/>
</dbReference>
<proteinExistence type="predicted"/>
<dbReference type="KEGG" id="qlo:115974284"/>
<dbReference type="SUPFAM" id="SSF101941">
    <property type="entry name" value="NAC domain"/>
    <property type="match status" value="1"/>
</dbReference>
<dbReference type="GeneID" id="115974284"/>